<keyword evidence="1" id="KW-0732">Signal</keyword>
<dbReference type="OrthoDB" id="9815884at2"/>
<dbReference type="PANTHER" id="PTHR21666:SF289">
    <property type="entry name" value="L-ALA--D-GLU ENDOPEPTIDASE"/>
    <property type="match status" value="1"/>
</dbReference>
<keyword evidence="5" id="KW-1185">Reference proteome</keyword>
<feature type="domain" description="M23ase beta-sheet core" evidence="3">
    <location>
        <begin position="285"/>
        <end position="377"/>
    </location>
</feature>
<proteinExistence type="predicted"/>
<gene>
    <name evidence="4" type="ORF">JCM15548_13643</name>
</gene>
<feature type="coiled-coil region" evidence="2">
    <location>
        <begin position="178"/>
        <end position="240"/>
    </location>
</feature>
<reference evidence="4 5" key="1">
    <citation type="journal article" date="2015" name="Microbes Environ.">
        <title>Distribution and evolution of nitrogen fixation genes in the phylum bacteroidetes.</title>
        <authorList>
            <person name="Inoue J."/>
            <person name="Oshima K."/>
            <person name="Suda W."/>
            <person name="Sakamoto M."/>
            <person name="Iino T."/>
            <person name="Noda S."/>
            <person name="Hongoh Y."/>
            <person name="Hattori M."/>
            <person name="Ohkuma M."/>
        </authorList>
    </citation>
    <scope>NUCLEOTIDE SEQUENCE [LARGE SCALE GENOMIC DNA]</scope>
    <source>
        <strain evidence="4">JCM 15548</strain>
    </source>
</reference>
<dbReference type="Pfam" id="PF01551">
    <property type="entry name" value="Peptidase_M23"/>
    <property type="match status" value="1"/>
</dbReference>
<organism evidence="4 5">
    <name type="scientific">Geofilum rubicundum JCM 15548</name>
    <dbReference type="NCBI Taxonomy" id="1236989"/>
    <lineage>
        <taxon>Bacteria</taxon>
        <taxon>Pseudomonadati</taxon>
        <taxon>Bacteroidota</taxon>
        <taxon>Bacteroidia</taxon>
        <taxon>Marinilabiliales</taxon>
        <taxon>Marinilabiliaceae</taxon>
        <taxon>Geofilum</taxon>
    </lineage>
</organism>
<dbReference type="PANTHER" id="PTHR21666">
    <property type="entry name" value="PEPTIDASE-RELATED"/>
    <property type="match status" value="1"/>
</dbReference>
<comment type="caution">
    <text evidence="4">The sequence shown here is derived from an EMBL/GenBank/DDBJ whole genome shotgun (WGS) entry which is preliminary data.</text>
</comment>
<protein>
    <recommendedName>
        <fullName evidence="3">M23ase beta-sheet core domain-containing protein</fullName>
    </recommendedName>
</protein>
<dbReference type="InterPro" id="IPR050570">
    <property type="entry name" value="Cell_wall_metabolism_enzyme"/>
</dbReference>
<dbReference type="CDD" id="cd12797">
    <property type="entry name" value="M23_peptidase"/>
    <property type="match status" value="1"/>
</dbReference>
<accession>A0A0E9M1C4</accession>
<evidence type="ECO:0000259" key="3">
    <source>
        <dbReference type="Pfam" id="PF01551"/>
    </source>
</evidence>
<dbReference type="EMBL" id="BAZW01000043">
    <property type="protein sequence ID" value="GAO31294.1"/>
    <property type="molecule type" value="Genomic_DNA"/>
</dbReference>
<keyword evidence="2" id="KW-0175">Coiled coil</keyword>
<dbReference type="Proteomes" id="UP000032900">
    <property type="component" value="Unassembled WGS sequence"/>
</dbReference>
<dbReference type="Gene3D" id="6.10.250.3150">
    <property type="match status" value="1"/>
</dbReference>
<dbReference type="SUPFAM" id="SSF51261">
    <property type="entry name" value="Duplicated hybrid motif"/>
    <property type="match status" value="1"/>
</dbReference>
<evidence type="ECO:0000313" key="5">
    <source>
        <dbReference type="Proteomes" id="UP000032900"/>
    </source>
</evidence>
<dbReference type="InterPro" id="IPR016047">
    <property type="entry name" value="M23ase_b-sheet_dom"/>
</dbReference>
<dbReference type="Gene3D" id="2.70.70.10">
    <property type="entry name" value="Glucose Permease (Domain IIA)"/>
    <property type="match status" value="1"/>
</dbReference>
<evidence type="ECO:0000256" key="1">
    <source>
        <dbReference type="ARBA" id="ARBA00022729"/>
    </source>
</evidence>
<sequence length="383" mass="44850">MKRFNFRYFSIVFFLLVYQYSFSQDVDNLRTERQALLKDIENTKGLLKNKRHSRENTLQQLNIVSREVSIREEMLKALENEVLSLEQSINANQLEINALEKEFTNLTQEYAQLLQDTYLRRYALDELVYFLSASDFSEAYRRYRLLKEYSNYRHKQGQILKEKKVELESLQKDIFLQKETKEVNLLQLEKEIVQLSRSRNEKNRLIQNLQSEEQWLLRSIKEKEAQANQLENKILEYIRSASVGTLGNDFSDFEGKLIWPVTKGVIVNRFGEHAHPVLKNVSIKNNGIDIQSTSDDRVFVVHSGEVSRVVGIPGYNTAVLVRHGKYLTVYANLKEVSVKQGQKVDAGQVVGRIFEDVSSNMTVLHFEIWHENRKLDPANWLLR</sequence>
<evidence type="ECO:0000313" key="4">
    <source>
        <dbReference type="EMBL" id="GAO31294.1"/>
    </source>
</evidence>
<dbReference type="RefSeq" id="WP_062127266.1">
    <property type="nucleotide sequence ID" value="NZ_BAZW01000043.1"/>
</dbReference>
<dbReference type="STRING" id="1236989.JCM15548_13643"/>
<evidence type="ECO:0000256" key="2">
    <source>
        <dbReference type="SAM" id="Coils"/>
    </source>
</evidence>
<dbReference type="InterPro" id="IPR011055">
    <property type="entry name" value="Dup_hybrid_motif"/>
</dbReference>
<dbReference type="GO" id="GO:0004222">
    <property type="term" value="F:metalloendopeptidase activity"/>
    <property type="evidence" value="ECO:0007669"/>
    <property type="project" value="TreeGrafter"/>
</dbReference>
<feature type="coiled-coil region" evidence="2">
    <location>
        <begin position="26"/>
        <end position="116"/>
    </location>
</feature>
<name>A0A0E9M1C4_9BACT</name>
<dbReference type="AlphaFoldDB" id="A0A0E9M1C4"/>